<keyword evidence="7" id="KW-1185">Reference proteome</keyword>
<evidence type="ECO:0000313" key="7">
    <source>
        <dbReference type="Proteomes" id="UP000324701"/>
    </source>
</evidence>
<dbReference type="RefSeq" id="WP_149652296.1">
    <property type="nucleotide sequence ID" value="NZ_VTZN01000005.1"/>
</dbReference>
<dbReference type="GO" id="GO:0015689">
    <property type="term" value="P:molybdate ion transport"/>
    <property type="evidence" value="ECO:0007669"/>
    <property type="project" value="InterPro"/>
</dbReference>
<dbReference type="GO" id="GO:0046872">
    <property type="term" value="F:metal ion binding"/>
    <property type="evidence" value="ECO:0007669"/>
    <property type="project" value="UniProtKB-KW"/>
</dbReference>
<reference evidence="6 7" key="1">
    <citation type="submission" date="2019-09" db="EMBL/GenBank/DDBJ databases">
        <title>Report of infection by Mycobacterium simiae a patient suffering from pulmonary tuberculosis.</title>
        <authorList>
            <person name="Mohanty P.S."/>
            <person name="Bansal A.K."/>
            <person name="Singh H."/>
            <person name="Sharma S."/>
            <person name="Patil S.A."/>
            <person name="Upadhaya P."/>
            <person name="Singh P.K."/>
            <person name="Kumar D."/>
            <person name="Kumar S."/>
            <person name="Singh R.K."/>
            <person name="Chaudhary B."/>
        </authorList>
    </citation>
    <scope>NUCLEOTIDE SEQUENCE [LARGE SCALE GENOMIC DNA]</scope>
    <source>
        <strain evidence="6 7">JAL-560-SIM</strain>
    </source>
</reference>
<dbReference type="Pfam" id="PF13531">
    <property type="entry name" value="SBP_bac_11"/>
    <property type="match status" value="1"/>
</dbReference>
<dbReference type="PANTHER" id="PTHR30632:SF0">
    <property type="entry name" value="SULFATE-BINDING PROTEIN"/>
    <property type="match status" value="1"/>
</dbReference>
<name>A0A5B1BWU6_MYCSI</name>
<dbReference type="SUPFAM" id="SSF53850">
    <property type="entry name" value="Periplasmic binding protein-like II"/>
    <property type="match status" value="1"/>
</dbReference>
<dbReference type="EMBL" id="VTZN01000005">
    <property type="protein sequence ID" value="KAA1251890.1"/>
    <property type="molecule type" value="Genomic_DNA"/>
</dbReference>
<dbReference type="NCBIfam" id="TIGR01256">
    <property type="entry name" value="modA"/>
    <property type="match status" value="1"/>
</dbReference>
<dbReference type="GO" id="GO:0030973">
    <property type="term" value="F:molybdate ion binding"/>
    <property type="evidence" value="ECO:0007669"/>
    <property type="project" value="TreeGrafter"/>
</dbReference>
<dbReference type="CDD" id="cd13538">
    <property type="entry name" value="PBP2_ModA_like_1"/>
    <property type="match status" value="1"/>
</dbReference>
<feature type="binding site" evidence="4">
    <location>
        <position position="70"/>
    </location>
    <ligand>
        <name>molybdate</name>
        <dbReference type="ChEBI" id="CHEBI:36264"/>
    </ligand>
</feature>
<dbReference type="Proteomes" id="UP000324701">
    <property type="component" value="Unassembled WGS sequence"/>
</dbReference>
<dbReference type="PIRSF" id="PIRSF004846">
    <property type="entry name" value="ModA"/>
    <property type="match status" value="1"/>
</dbReference>
<gene>
    <name evidence="6" type="primary">modA</name>
    <name evidence="6" type="ORF">F0Q45_01925</name>
</gene>
<dbReference type="PROSITE" id="PS51257">
    <property type="entry name" value="PROKAR_LIPOPROTEIN"/>
    <property type="match status" value="1"/>
</dbReference>
<keyword evidence="2 4" id="KW-0479">Metal-binding</keyword>
<evidence type="ECO:0000256" key="5">
    <source>
        <dbReference type="SAM" id="SignalP"/>
    </source>
</evidence>
<dbReference type="OrthoDB" id="9785015at2"/>
<dbReference type="InterPro" id="IPR005950">
    <property type="entry name" value="ModA"/>
</dbReference>
<keyword evidence="3 5" id="KW-0732">Signal</keyword>
<evidence type="ECO:0000256" key="4">
    <source>
        <dbReference type="PIRSR" id="PIRSR004846-1"/>
    </source>
</evidence>
<evidence type="ECO:0000313" key="6">
    <source>
        <dbReference type="EMBL" id="KAA1251890.1"/>
    </source>
</evidence>
<protein>
    <submittedName>
        <fullName evidence="6">Molybdate ABC transporter substrate-binding protein</fullName>
    </submittedName>
</protein>
<dbReference type="Gene3D" id="3.40.190.10">
    <property type="entry name" value="Periplasmic binding protein-like II"/>
    <property type="match status" value="2"/>
</dbReference>
<evidence type="ECO:0000256" key="3">
    <source>
        <dbReference type="ARBA" id="ARBA00022729"/>
    </source>
</evidence>
<dbReference type="PANTHER" id="PTHR30632">
    <property type="entry name" value="MOLYBDATE-BINDING PERIPLASMIC PROTEIN"/>
    <property type="match status" value="1"/>
</dbReference>
<comment type="similarity">
    <text evidence="1">Belongs to the bacterial solute-binding protein ModA family.</text>
</comment>
<evidence type="ECO:0000256" key="1">
    <source>
        <dbReference type="ARBA" id="ARBA00009175"/>
    </source>
</evidence>
<proteinExistence type="inferred from homology"/>
<dbReference type="InterPro" id="IPR050682">
    <property type="entry name" value="ModA/WtpA"/>
</dbReference>
<evidence type="ECO:0000256" key="2">
    <source>
        <dbReference type="ARBA" id="ARBA00022723"/>
    </source>
</evidence>
<sequence length="255" mass="25978">MRRVGLRAGLVSMLVVGSLSACHPNSQPSHGAGSIVVFAAASLKLAFTQIGEQFKQVNPGVGVDFDFAGSSELTTALAHGAIADVFASADSAPMDTVAKAGLVAAGPTNFAANTLVIVTSPGNPRQLGSFADLARPGLSLVICQQPVPCGSATRRIANTTGVRLHPVSEELSVTEVLNKVITGEADAGLVYVTDALGVGSKVTAVKFPEAAGAANVYPIAVLKKAPQPAMAQKFVTMVTTGTGQQILNRSGFVKP</sequence>
<dbReference type="AlphaFoldDB" id="A0A5B1BWU6"/>
<feature type="binding site" evidence="4">
    <location>
        <position position="42"/>
    </location>
    <ligand>
        <name>molybdate</name>
        <dbReference type="ChEBI" id="CHEBI:36264"/>
    </ligand>
</feature>
<comment type="caution">
    <text evidence="6">The sequence shown here is derived from an EMBL/GenBank/DDBJ whole genome shotgun (WGS) entry which is preliminary data.</text>
</comment>
<keyword evidence="4" id="KW-0500">Molybdenum</keyword>
<accession>A0A5B1BWU6</accession>
<feature type="binding site" evidence="4">
    <location>
        <position position="191"/>
    </location>
    <ligand>
        <name>molybdate</name>
        <dbReference type="ChEBI" id="CHEBI:36264"/>
    </ligand>
</feature>
<organism evidence="6 7">
    <name type="scientific">Mycobacterium simiae</name>
    <name type="common">Mycobacterium habana</name>
    <dbReference type="NCBI Taxonomy" id="1784"/>
    <lineage>
        <taxon>Bacteria</taxon>
        <taxon>Bacillati</taxon>
        <taxon>Actinomycetota</taxon>
        <taxon>Actinomycetes</taxon>
        <taxon>Mycobacteriales</taxon>
        <taxon>Mycobacteriaceae</taxon>
        <taxon>Mycobacterium</taxon>
        <taxon>Mycobacterium simiae complex</taxon>
    </lineage>
</organism>
<feature type="chain" id="PRO_5038561164" evidence="5">
    <location>
        <begin position="22"/>
        <end position="255"/>
    </location>
</feature>
<feature type="binding site" evidence="4">
    <location>
        <position position="173"/>
    </location>
    <ligand>
        <name>molybdate</name>
        <dbReference type="ChEBI" id="CHEBI:36264"/>
    </ligand>
</feature>
<feature type="signal peptide" evidence="5">
    <location>
        <begin position="1"/>
        <end position="21"/>
    </location>
</feature>